<accession>A0AAN9TWZ5</accession>
<dbReference type="PANTHER" id="PTHR47642:SF5">
    <property type="entry name" value="ATP-DEPENDENT DNA HELICASE"/>
    <property type="match status" value="1"/>
</dbReference>
<comment type="caution">
    <text evidence="2">The sequence shown here is derived from an EMBL/GenBank/DDBJ whole genome shotgun (WGS) entry which is preliminary data.</text>
</comment>
<evidence type="ECO:0000256" key="1">
    <source>
        <dbReference type="SAM" id="MobiDB-lite"/>
    </source>
</evidence>
<evidence type="ECO:0000313" key="3">
    <source>
        <dbReference type="Proteomes" id="UP001367676"/>
    </source>
</evidence>
<dbReference type="InterPro" id="IPR051055">
    <property type="entry name" value="PIF1_helicase"/>
</dbReference>
<dbReference type="PANTHER" id="PTHR47642">
    <property type="entry name" value="ATP-DEPENDENT DNA HELICASE"/>
    <property type="match status" value="1"/>
</dbReference>
<keyword evidence="3" id="KW-1185">Reference proteome</keyword>
<gene>
    <name evidence="2" type="ORF">V9T40_002364</name>
</gene>
<dbReference type="Proteomes" id="UP001367676">
    <property type="component" value="Unassembled WGS sequence"/>
</dbReference>
<proteinExistence type="predicted"/>
<evidence type="ECO:0000313" key="2">
    <source>
        <dbReference type="EMBL" id="KAK7590751.1"/>
    </source>
</evidence>
<name>A0AAN9TWZ5_9HEMI</name>
<organism evidence="2 3">
    <name type="scientific">Parthenolecanium corni</name>
    <dbReference type="NCBI Taxonomy" id="536013"/>
    <lineage>
        <taxon>Eukaryota</taxon>
        <taxon>Metazoa</taxon>
        <taxon>Ecdysozoa</taxon>
        <taxon>Arthropoda</taxon>
        <taxon>Hexapoda</taxon>
        <taxon>Insecta</taxon>
        <taxon>Pterygota</taxon>
        <taxon>Neoptera</taxon>
        <taxon>Paraneoptera</taxon>
        <taxon>Hemiptera</taxon>
        <taxon>Sternorrhyncha</taxon>
        <taxon>Coccoidea</taxon>
        <taxon>Coccidae</taxon>
        <taxon>Parthenolecanium</taxon>
    </lineage>
</organism>
<feature type="region of interest" description="Disordered" evidence="1">
    <location>
        <begin position="117"/>
        <end position="142"/>
    </location>
</feature>
<feature type="region of interest" description="Disordered" evidence="1">
    <location>
        <begin position="276"/>
        <end position="297"/>
    </location>
</feature>
<reference evidence="2 3" key="1">
    <citation type="submission" date="2024-03" db="EMBL/GenBank/DDBJ databases">
        <title>Adaptation during the transition from Ophiocordyceps entomopathogen to insect associate is accompanied by gene loss and intensified selection.</title>
        <authorList>
            <person name="Ward C.M."/>
            <person name="Onetto C.A."/>
            <person name="Borneman A.R."/>
        </authorList>
    </citation>
    <scope>NUCLEOTIDE SEQUENCE [LARGE SCALE GENOMIC DNA]</scope>
    <source>
        <strain evidence="2">AWRI1</strain>
        <tissue evidence="2">Single Adult Female</tissue>
    </source>
</reference>
<protein>
    <submittedName>
        <fullName evidence="2">Uncharacterized protein</fullName>
    </submittedName>
</protein>
<dbReference type="EMBL" id="JBBCAQ010000022">
    <property type="protein sequence ID" value="KAK7590751.1"/>
    <property type="molecule type" value="Genomic_DNA"/>
</dbReference>
<sequence length="440" mass="49377">MNGDAKRTSKHYNAAKWYDIANTDVKVLHAIVLSLSNPNTLYKRIMADFLELISFARRLLGAPQDLIADQVTTTTDKCTVLFADGQTASFRIVEIREGRRIIQRPAVLVELESGESLPALPTKQPGNKTSTGGAPKTATDPRKRKAPTFNYFVVFIRSNRDDLDFTLEEDSDILVFNTTLLDNDDLDFTLEEDSDILVFNTTLLDNESELAPENRYVVDQVRNRHFNFNRIIIGAEDPTERCSDQETSDHAKGNGEKHFGTGRQVSVCMDFSQPNTSVSKEMRGRQAEPRSTQSHSFTMTWGSSRNVAVDRQVAMMLRGLYGSTFHITAAGKTRGSNMGIQFVTDSYACANYVVNYIMMKSEKSLSKHIEDATKEIHLGNYSLKEEFRSPANVFLNASKFSAQRAVYFILGMHLSKALRECASINTGPTERRIPVVKPKE</sequence>
<dbReference type="AlphaFoldDB" id="A0AAN9TWZ5"/>